<organism evidence="7 8">
    <name type="scientific">Eumeta variegata</name>
    <name type="common">Bagworm moth</name>
    <name type="synonym">Eumeta japonica</name>
    <dbReference type="NCBI Taxonomy" id="151549"/>
    <lineage>
        <taxon>Eukaryota</taxon>
        <taxon>Metazoa</taxon>
        <taxon>Ecdysozoa</taxon>
        <taxon>Arthropoda</taxon>
        <taxon>Hexapoda</taxon>
        <taxon>Insecta</taxon>
        <taxon>Pterygota</taxon>
        <taxon>Neoptera</taxon>
        <taxon>Endopterygota</taxon>
        <taxon>Lepidoptera</taxon>
        <taxon>Glossata</taxon>
        <taxon>Ditrysia</taxon>
        <taxon>Tineoidea</taxon>
        <taxon>Psychidae</taxon>
        <taxon>Oiketicinae</taxon>
        <taxon>Eumeta</taxon>
    </lineage>
</organism>
<gene>
    <name evidence="7" type="ORF">EVAR_12576_1</name>
</gene>
<dbReference type="AlphaFoldDB" id="A0A4C1UG08"/>
<keyword evidence="3" id="KW-0805">Transcription regulation</keyword>
<comment type="caution">
    <text evidence="7">The sequence shown here is derived from an EMBL/GenBank/DDBJ whole genome shotgun (WGS) entry which is preliminary data.</text>
</comment>
<keyword evidence="4" id="KW-0804">Transcription</keyword>
<proteinExistence type="predicted"/>
<name>A0A4C1UG08_EUMVA</name>
<dbReference type="OrthoDB" id="3437960at2759"/>
<keyword evidence="8" id="KW-1185">Reference proteome</keyword>
<evidence type="ECO:0000313" key="8">
    <source>
        <dbReference type="Proteomes" id="UP000299102"/>
    </source>
</evidence>
<dbReference type="InterPro" id="IPR028002">
    <property type="entry name" value="Myb_DNA-bind_5"/>
</dbReference>
<evidence type="ECO:0000259" key="6">
    <source>
        <dbReference type="Pfam" id="PF13873"/>
    </source>
</evidence>
<accession>A0A4C1UG08</accession>
<evidence type="ECO:0000256" key="3">
    <source>
        <dbReference type="ARBA" id="ARBA00023015"/>
    </source>
</evidence>
<evidence type="ECO:0000256" key="5">
    <source>
        <dbReference type="ARBA" id="ARBA00025466"/>
    </source>
</evidence>
<reference evidence="7 8" key="1">
    <citation type="journal article" date="2019" name="Commun. Biol.">
        <title>The bagworm genome reveals a unique fibroin gene that provides high tensile strength.</title>
        <authorList>
            <person name="Kono N."/>
            <person name="Nakamura H."/>
            <person name="Ohtoshi R."/>
            <person name="Tomita M."/>
            <person name="Numata K."/>
            <person name="Arakawa K."/>
        </authorList>
    </citation>
    <scope>NUCLEOTIDE SEQUENCE [LARGE SCALE GENOMIC DNA]</scope>
</reference>
<dbReference type="Proteomes" id="UP000299102">
    <property type="component" value="Unassembled WGS sequence"/>
</dbReference>
<dbReference type="Pfam" id="PF13873">
    <property type="entry name" value="Myb_DNA-bind_5"/>
    <property type="match status" value="1"/>
</dbReference>
<comment type="function">
    <text evidence="5">Involved in transvection phenomena (= synapsis-dependent gene expression), where the synaptic pairing of chromosomes carrying genes with which zeste interacts influences the expression of these genes. Zeste binds to DNA and stimulates transcription from a nearby promoter.</text>
</comment>
<dbReference type="EMBL" id="BGZK01000167">
    <property type="protein sequence ID" value="GBP24912.1"/>
    <property type="molecule type" value="Genomic_DNA"/>
</dbReference>
<sequence>MENKRNAYSTATQKLISLLQSDDELRSGKFSSTFTTKEAYQKWQEIEMLLNNMLEAKKPWKMWRKTQQDLQCKIKAKVAKINKDVNTNGGGPLGEELSQIGQIVMTIHLVVFMAMMFQNLQ</sequence>
<protein>
    <recommendedName>
        <fullName evidence="2">Regulatory protein zeste</fullName>
    </recommendedName>
</protein>
<evidence type="ECO:0000313" key="7">
    <source>
        <dbReference type="EMBL" id="GBP24912.1"/>
    </source>
</evidence>
<evidence type="ECO:0000256" key="4">
    <source>
        <dbReference type="ARBA" id="ARBA00023163"/>
    </source>
</evidence>
<evidence type="ECO:0000256" key="2">
    <source>
        <dbReference type="ARBA" id="ARBA00016807"/>
    </source>
</evidence>
<feature type="domain" description="Myb/SANT-like DNA-binding" evidence="6">
    <location>
        <begin position="12"/>
        <end position="80"/>
    </location>
</feature>
<comment type="subunit">
    <text evidence="1">Self-associates forming complexes of several hundred monomers.</text>
</comment>
<evidence type="ECO:0000256" key="1">
    <source>
        <dbReference type="ARBA" id="ARBA00011764"/>
    </source>
</evidence>